<dbReference type="Pfam" id="PF13273">
    <property type="entry name" value="DUF4064"/>
    <property type="match status" value="1"/>
</dbReference>
<keyword evidence="1" id="KW-1133">Transmembrane helix</keyword>
<keyword evidence="1" id="KW-0472">Membrane</keyword>
<proteinExistence type="predicted"/>
<gene>
    <name evidence="3" type="ORF">MNV_720001</name>
</gene>
<protein>
    <submittedName>
        <fullName evidence="3">Membrane protein (Modular protein)</fullName>
    </submittedName>
</protein>
<reference evidence="4" key="1">
    <citation type="submission" date="2017-06" db="EMBL/GenBank/DDBJ databases">
        <authorList>
            <person name="Cremers G."/>
        </authorList>
    </citation>
    <scope>NUCLEOTIDE SEQUENCE [LARGE SCALE GENOMIC DNA]</scope>
</reference>
<feature type="transmembrane region" description="Helical" evidence="1">
    <location>
        <begin position="77"/>
        <end position="98"/>
    </location>
</feature>
<evidence type="ECO:0000256" key="1">
    <source>
        <dbReference type="SAM" id="Phobius"/>
    </source>
</evidence>
<evidence type="ECO:0000259" key="2">
    <source>
        <dbReference type="Pfam" id="PF13273"/>
    </source>
</evidence>
<keyword evidence="4" id="KW-1185">Reference proteome</keyword>
<accession>A0A284VT23</accession>
<dbReference type="EMBL" id="FZMP01000221">
    <property type="protein sequence ID" value="SNQ62434.1"/>
    <property type="molecule type" value="Genomic_DNA"/>
</dbReference>
<feature type="domain" description="DUF4064" evidence="2">
    <location>
        <begin position="38"/>
        <end position="118"/>
    </location>
</feature>
<sequence length="142" mass="15159">MGRIMFYDKSGQELTEGAVFRRKCGTYRGIEPKKGKSRAIELLLSLLGGISGLFGAFLVTGMGSLGEASEVPEASDFIMLGYAATVFSIIGIIGAVLVRSKTKTAGWLMIISAYGGLISTSFSFLLPFMLILFGGIKTLRDS</sequence>
<organism evidence="3 4">
    <name type="scientific">Candidatus Methanoperedens nitratireducens</name>
    <dbReference type="NCBI Taxonomy" id="1392998"/>
    <lineage>
        <taxon>Archaea</taxon>
        <taxon>Methanobacteriati</taxon>
        <taxon>Methanobacteriota</taxon>
        <taxon>Stenosarchaea group</taxon>
        <taxon>Methanomicrobia</taxon>
        <taxon>Methanosarcinales</taxon>
        <taxon>ANME-2 cluster</taxon>
        <taxon>Candidatus Methanoperedentaceae</taxon>
        <taxon>Candidatus Methanoperedens</taxon>
    </lineage>
</organism>
<feature type="transmembrane region" description="Helical" evidence="1">
    <location>
        <begin position="110"/>
        <end position="136"/>
    </location>
</feature>
<dbReference type="InterPro" id="IPR025273">
    <property type="entry name" value="DUF4064"/>
</dbReference>
<evidence type="ECO:0000313" key="3">
    <source>
        <dbReference type="EMBL" id="SNQ62434.1"/>
    </source>
</evidence>
<dbReference type="AlphaFoldDB" id="A0A284VT23"/>
<evidence type="ECO:0000313" key="4">
    <source>
        <dbReference type="Proteomes" id="UP000218615"/>
    </source>
</evidence>
<keyword evidence="1" id="KW-0812">Transmembrane</keyword>
<feature type="transmembrane region" description="Helical" evidence="1">
    <location>
        <begin position="42"/>
        <end position="65"/>
    </location>
</feature>
<dbReference type="Proteomes" id="UP000218615">
    <property type="component" value="Unassembled WGS sequence"/>
</dbReference>
<name>A0A284VT23_9EURY</name>